<feature type="transmembrane region" description="Helical" evidence="5">
    <location>
        <begin position="38"/>
        <end position="60"/>
    </location>
</feature>
<dbReference type="GO" id="GO:0032259">
    <property type="term" value="P:methylation"/>
    <property type="evidence" value="ECO:0007669"/>
    <property type="project" value="UniProtKB-KW"/>
</dbReference>
<evidence type="ECO:0000256" key="1">
    <source>
        <dbReference type="ARBA" id="ARBA00004127"/>
    </source>
</evidence>
<dbReference type="EMBL" id="VBRY01000009">
    <property type="protein sequence ID" value="TLS66562.1"/>
    <property type="molecule type" value="Genomic_DNA"/>
</dbReference>
<dbReference type="GO" id="GO:0008168">
    <property type="term" value="F:methyltransferase activity"/>
    <property type="evidence" value="ECO:0007669"/>
    <property type="project" value="UniProtKB-KW"/>
</dbReference>
<dbReference type="OrthoDB" id="9811969at2"/>
<keyword evidence="6" id="KW-0808">Transferase</keyword>
<gene>
    <name evidence="6" type="ORF">FEF65_10405</name>
</gene>
<keyword evidence="2 5" id="KW-0812">Transmembrane</keyword>
<protein>
    <submittedName>
        <fullName evidence="6">Isoprenylcysteine carboxylmethyltransferase family protein</fullName>
    </submittedName>
</protein>
<dbReference type="GO" id="GO:0012505">
    <property type="term" value="C:endomembrane system"/>
    <property type="evidence" value="ECO:0007669"/>
    <property type="project" value="UniProtKB-SubCell"/>
</dbReference>
<feature type="transmembrane region" description="Helical" evidence="5">
    <location>
        <begin position="12"/>
        <end position="32"/>
    </location>
</feature>
<accession>A0A5R9GRD3</accession>
<reference evidence="6 7" key="1">
    <citation type="journal article" date="2019" name="Appl. Environ. Microbiol.">
        <title>Environmental Evidence and Genomic Insight of Iron-oxidizing Bacteria Preference Towards More Corrosion Resistant Stainless Steel at Higher Salinities.</title>
        <authorList>
            <person name="Garrison C.E."/>
            <person name="Price K.A."/>
            <person name="Field E.K."/>
        </authorList>
    </citation>
    <scope>NUCLEOTIDE SEQUENCE [LARGE SCALE GENOMIC DNA]</scope>
    <source>
        <strain evidence="6 7">P3</strain>
    </source>
</reference>
<organism evidence="6 7">
    <name type="scientific">Mariprofundus erugo</name>
    <dbReference type="NCBI Taxonomy" id="2528639"/>
    <lineage>
        <taxon>Bacteria</taxon>
        <taxon>Pseudomonadati</taxon>
        <taxon>Pseudomonadota</taxon>
        <taxon>Candidatius Mariprofundia</taxon>
        <taxon>Mariprofundales</taxon>
        <taxon>Mariprofundaceae</taxon>
        <taxon>Mariprofundus</taxon>
    </lineage>
</organism>
<dbReference type="InterPro" id="IPR007318">
    <property type="entry name" value="Phopholipid_MeTrfase"/>
</dbReference>
<keyword evidence="4 5" id="KW-0472">Membrane</keyword>
<comment type="caution">
    <text evidence="6">The sequence shown here is derived from an EMBL/GenBank/DDBJ whole genome shotgun (WGS) entry which is preliminary data.</text>
</comment>
<dbReference type="Pfam" id="PF04191">
    <property type="entry name" value="PEMT"/>
    <property type="match status" value="1"/>
</dbReference>
<keyword evidence="3 5" id="KW-1133">Transmembrane helix</keyword>
<evidence type="ECO:0000256" key="5">
    <source>
        <dbReference type="SAM" id="Phobius"/>
    </source>
</evidence>
<evidence type="ECO:0000313" key="6">
    <source>
        <dbReference type="EMBL" id="TLS66562.1"/>
    </source>
</evidence>
<evidence type="ECO:0000256" key="4">
    <source>
        <dbReference type="ARBA" id="ARBA00023136"/>
    </source>
</evidence>
<evidence type="ECO:0000256" key="3">
    <source>
        <dbReference type="ARBA" id="ARBA00022989"/>
    </source>
</evidence>
<sequence length="153" mass="17265">MKRLQLKIPPPLVALLFGGIIWQLQLLLPVYADAVLLRHSAAMVLLVLALIIDLMAIISFRRAGTTIDPRYPHKSATVVTGGIYACSRNPMYTSLVLLLLSLTLWLGTPFGLIAIAAFILYMYHFQITAEEEMLTSRFGNDYLAYKARVRRWL</sequence>
<dbReference type="AlphaFoldDB" id="A0A5R9GRD3"/>
<dbReference type="Proteomes" id="UP000306585">
    <property type="component" value="Unassembled WGS sequence"/>
</dbReference>
<evidence type="ECO:0000256" key="2">
    <source>
        <dbReference type="ARBA" id="ARBA00022692"/>
    </source>
</evidence>
<dbReference type="PANTHER" id="PTHR12714">
    <property type="entry name" value="PROTEIN-S ISOPRENYLCYSTEINE O-METHYLTRANSFERASE"/>
    <property type="match status" value="1"/>
</dbReference>
<name>A0A5R9GRD3_9PROT</name>
<comment type="subcellular location">
    <subcellularLocation>
        <location evidence="1">Endomembrane system</location>
        <topology evidence="1">Multi-pass membrane protein</topology>
    </subcellularLocation>
</comment>
<evidence type="ECO:0000313" key="7">
    <source>
        <dbReference type="Proteomes" id="UP000306585"/>
    </source>
</evidence>
<keyword evidence="7" id="KW-1185">Reference proteome</keyword>
<keyword evidence="6" id="KW-0489">Methyltransferase</keyword>
<dbReference type="RefSeq" id="WP_138239741.1">
    <property type="nucleotide sequence ID" value="NZ_VBRY01000009.1"/>
</dbReference>
<dbReference type="Gene3D" id="1.20.120.1630">
    <property type="match status" value="1"/>
</dbReference>
<proteinExistence type="predicted"/>
<dbReference type="PANTHER" id="PTHR12714:SF24">
    <property type="entry name" value="SLR1182 PROTEIN"/>
    <property type="match status" value="1"/>
</dbReference>
<feature type="transmembrane region" description="Helical" evidence="5">
    <location>
        <begin position="95"/>
        <end position="123"/>
    </location>
</feature>